<organism evidence="1">
    <name type="scientific">Anguilla anguilla</name>
    <name type="common">European freshwater eel</name>
    <name type="synonym">Muraena anguilla</name>
    <dbReference type="NCBI Taxonomy" id="7936"/>
    <lineage>
        <taxon>Eukaryota</taxon>
        <taxon>Metazoa</taxon>
        <taxon>Chordata</taxon>
        <taxon>Craniata</taxon>
        <taxon>Vertebrata</taxon>
        <taxon>Euteleostomi</taxon>
        <taxon>Actinopterygii</taxon>
        <taxon>Neopterygii</taxon>
        <taxon>Teleostei</taxon>
        <taxon>Anguilliformes</taxon>
        <taxon>Anguillidae</taxon>
        <taxon>Anguilla</taxon>
    </lineage>
</organism>
<proteinExistence type="predicted"/>
<accession>A0A0E9P687</accession>
<protein>
    <submittedName>
        <fullName evidence="1">Uncharacterized protein</fullName>
    </submittedName>
</protein>
<sequence length="17" mass="2018">MRARSKMKTPTQLKVKD</sequence>
<dbReference type="EMBL" id="GBXM01108972">
    <property type="protein sequence ID" value="JAG99604.1"/>
    <property type="molecule type" value="Transcribed_RNA"/>
</dbReference>
<dbReference type="AlphaFoldDB" id="A0A0E9P687"/>
<evidence type="ECO:0000313" key="1">
    <source>
        <dbReference type="EMBL" id="JAG99604.1"/>
    </source>
</evidence>
<reference evidence="1" key="2">
    <citation type="journal article" date="2015" name="Fish Shellfish Immunol.">
        <title>Early steps in the European eel (Anguilla anguilla)-Vibrio vulnificus interaction in the gills: Role of the RtxA13 toxin.</title>
        <authorList>
            <person name="Callol A."/>
            <person name="Pajuelo D."/>
            <person name="Ebbesson L."/>
            <person name="Teles M."/>
            <person name="MacKenzie S."/>
            <person name="Amaro C."/>
        </authorList>
    </citation>
    <scope>NUCLEOTIDE SEQUENCE</scope>
</reference>
<reference evidence="1" key="1">
    <citation type="submission" date="2014-11" db="EMBL/GenBank/DDBJ databases">
        <authorList>
            <person name="Amaro Gonzalez C."/>
        </authorList>
    </citation>
    <scope>NUCLEOTIDE SEQUENCE</scope>
</reference>
<name>A0A0E9P687_ANGAN</name>